<gene>
    <name evidence="1" type="ORF">ENV41_02740</name>
</gene>
<sequence>MKKGGIYSPQIQKEIEHAIIFMIQKIQECCYNEKPLILHSIRVGLRLMELNETKNVVIAGFLHDLLEDTDCKLEEIKSSFGEEVATLIAACTFDRNIKDYKERWQKLITNLKQAGQDALLIKLVDQMENLPYYILISDEKKKQEIMWKHKFFITECRENLKGLPIFKDYEKMVESYES</sequence>
<dbReference type="EMBL" id="DTGG01000087">
    <property type="protein sequence ID" value="HFZ09032.1"/>
    <property type="molecule type" value="Genomic_DNA"/>
</dbReference>
<dbReference type="AlphaFoldDB" id="A0A7V3J9V7"/>
<organism evidence="1">
    <name type="scientific">candidate division CPR3 bacterium</name>
    <dbReference type="NCBI Taxonomy" id="2268181"/>
    <lineage>
        <taxon>Bacteria</taxon>
        <taxon>Bacteria division CPR3</taxon>
    </lineage>
</organism>
<dbReference type="Gene3D" id="1.10.3210.10">
    <property type="entry name" value="Hypothetical protein af1432"/>
    <property type="match status" value="1"/>
</dbReference>
<dbReference type="PANTHER" id="PTHR46246">
    <property type="entry name" value="GUANOSINE-3',5'-BIS(DIPHOSPHATE) 3'-PYROPHOSPHOHYDROLASE MESH1"/>
    <property type="match status" value="1"/>
</dbReference>
<proteinExistence type="predicted"/>
<reference evidence="1" key="1">
    <citation type="journal article" date="2020" name="mSystems">
        <title>Genome- and Community-Level Interaction Insights into Carbon Utilization and Element Cycling Functions of Hydrothermarchaeota in Hydrothermal Sediment.</title>
        <authorList>
            <person name="Zhou Z."/>
            <person name="Liu Y."/>
            <person name="Xu W."/>
            <person name="Pan J."/>
            <person name="Luo Z.H."/>
            <person name="Li M."/>
        </authorList>
    </citation>
    <scope>NUCLEOTIDE SEQUENCE [LARGE SCALE GENOMIC DNA]</scope>
    <source>
        <strain evidence="1">SpSt-757</strain>
    </source>
</reference>
<evidence type="ECO:0000313" key="1">
    <source>
        <dbReference type="EMBL" id="HFZ09032.1"/>
    </source>
</evidence>
<name>A0A7V3J9V7_UNCC3</name>
<dbReference type="PANTHER" id="PTHR46246:SF1">
    <property type="entry name" value="GUANOSINE-3',5'-BIS(DIPHOSPHATE) 3'-PYROPHOSPHOHYDROLASE MESH1"/>
    <property type="match status" value="1"/>
</dbReference>
<dbReference type="SUPFAM" id="SSF109604">
    <property type="entry name" value="HD-domain/PDEase-like"/>
    <property type="match status" value="1"/>
</dbReference>
<accession>A0A7V3J9V7</accession>
<comment type="caution">
    <text evidence="1">The sequence shown here is derived from an EMBL/GenBank/DDBJ whole genome shotgun (WGS) entry which is preliminary data.</text>
</comment>
<dbReference type="GO" id="GO:0008893">
    <property type="term" value="F:guanosine-3',5'-bis(diphosphate) 3'-diphosphatase activity"/>
    <property type="evidence" value="ECO:0007669"/>
    <property type="project" value="TreeGrafter"/>
</dbReference>
<dbReference type="InterPro" id="IPR052194">
    <property type="entry name" value="MESH1"/>
</dbReference>
<dbReference type="Pfam" id="PF13328">
    <property type="entry name" value="HD_4"/>
    <property type="match status" value="1"/>
</dbReference>
<protein>
    <submittedName>
        <fullName evidence="1">HD domain-containing protein</fullName>
    </submittedName>
</protein>